<organism evidence="5">
    <name type="scientific">Tanacetum cinerariifolium</name>
    <name type="common">Dalmatian daisy</name>
    <name type="synonym">Chrysanthemum cinerariifolium</name>
    <dbReference type="NCBI Taxonomy" id="118510"/>
    <lineage>
        <taxon>Eukaryota</taxon>
        <taxon>Viridiplantae</taxon>
        <taxon>Streptophyta</taxon>
        <taxon>Embryophyta</taxon>
        <taxon>Tracheophyta</taxon>
        <taxon>Spermatophyta</taxon>
        <taxon>Magnoliopsida</taxon>
        <taxon>eudicotyledons</taxon>
        <taxon>Gunneridae</taxon>
        <taxon>Pentapetalae</taxon>
        <taxon>asterids</taxon>
        <taxon>campanulids</taxon>
        <taxon>Asterales</taxon>
        <taxon>Asteraceae</taxon>
        <taxon>Asteroideae</taxon>
        <taxon>Anthemideae</taxon>
        <taxon>Anthemidinae</taxon>
        <taxon>Tanacetum</taxon>
    </lineage>
</organism>
<dbReference type="Pfam" id="PF25597">
    <property type="entry name" value="SH3_retrovirus"/>
    <property type="match status" value="1"/>
</dbReference>
<evidence type="ECO:0000259" key="3">
    <source>
        <dbReference type="Pfam" id="PF07727"/>
    </source>
</evidence>
<feature type="region of interest" description="Disordered" evidence="2">
    <location>
        <begin position="490"/>
        <end position="524"/>
    </location>
</feature>
<sequence length="1054" mass="119731">MPNLEDIIYPTTAMNMALVLMAKNVGNQNRLIVIPGIANPNANQIRNGNVVAAQAEGDLEEIEEVNANCILMVNLQQASTLGTQTNNALVYDSDGPSKVHHSERCYNNDIFYMFTQKEQYTELLEPISERHQVQHNDNIVISMVCSMAQGGGTVEKNPATVEETHAYFESLYNNLAIEVEKVITINRKMKEINADLTTELDRYKNQEKCFEINQEKYEKLGIVQNFKIQFLKETAKFVRDFKSLAKEADESLAKHKALEFEIERLLRAVISYDKAYNDMQQKIERLQAQLEYPKGKSKDTPYKSNTFDPLSQKLKNANVELEFQVLNYAKENAHLKTTYKNLFDSIKVTRAQTKTIINYLQDKLHDMIYENAKLRAQLFDKVFEQKDTTKGTSVNTQLRKQSILRKLPSSSGSKLYSVTPLLKSKGLPKIDESHALSKPVTSNLVPTPQESKVMKNDKRRIKPITVAQPHVITKKDVNSDLDCLSSIGVDDTAKTRRPQPNSNTENDRVPSAYKSSSIKNKEVEVEEHHRNLLLSKNKKRCSKHMTGNLKILINFVWKFLGTVRFENDHVAAIMGYDIDFRRNTCFIKNLEGVDLLKGNLTTNLYTINLHKIASASPIYSWLQRKSKKASHPPKLVPNSKQRLHLLHMDLYGPVRVNSINGKRKDISFLHVFGALWYPKNDREDIWKISAKGDIGFFIVYSSNSCAYRVYNRRTKKIMETINVTFDELSTMAFEQSTMYDDYIDGKPSAATRTASAAQAPQVLQTLTTSTTTADTAPTPTNSSSQATNILSTSHDINELEPHQQHVQQQDNQALLQLETVANNVQNAMLDGNNINPFSPPSTNVKTAILHGTLKEDVHVCKPEGFIDDDHLSHVYKLKKALYGLKHASRAWILSLVLQKLVQIHVRIPKKYGMETCDLVRTPVEIKDKLDLDKNGNQVNATKYRSMIGVLMYLTSSRPDIVHATCLCARYQAKPIEKYLKEVKRIFCYLQGTVNMGLWYTKYSSFELTRFSNDDYAGCKDIFKSTFSGTQFLGEKLVSWSSKKQDCTTLSTAEA</sequence>
<dbReference type="PANTHER" id="PTHR11439">
    <property type="entry name" value="GAG-POL-RELATED RETROTRANSPOSON"/>
    <property type="match status" value="1"/>
</dbReference>
<evidence type="ECO:0000259" key="4">
    <source>
        <dbReference type="Pfam" id="PF25597"/>
    </source>
</evidence>
<keyword evidence="1" id="KW-0175">Coiled coil</keyword>
<accession>A0A6L2M9C8</accession>
<dbReference type="InterPro" id="IPR057670">
    <property type="entry name" value="SH3_retrovirus"/>
</dbReference>
<feature type="compositionally biased region" description="Polar residues" evidence="2">
    <location>
        <begin position="439"/>
        <end position="450"/>
    </location>
</feature>
<gene>
    <name evidence="5" type="ORF">Tci_041815</name>
</gene>
<dbReference type="EMBL" id="BKCJ010006008">
    <property type="protein sequence ID" value="GEU69837.1"/>
    <property type="molecule type" value="Genomic_DNA"/>
</dbReference>
<evidence type="ECO:0000256" key="1">
    <source>
        <dbReference type="SAM" id="Coils"/>
    </source>
</evidence>
<feature type="domain" description="Retroviral polymerase SH3-like" evidence="4">
    <location>
        <begin position="678"/>
        <end position="734"/>
    </location>
</feature>
<protein>
    <submittedName>
        <fullName evidence="5">Ribonuclease H-like domain-containing protein</fullName>
    </submittedName>
</protein>
<reference evidence="5" key="1">
    <citation type="journal article" date="2019" name="Sci. Rep.">
        <title>Draft genome of Tanacetum cinerariifolium, the natural source of mosquito coil.</title>
        <authorList>
            <person name="Yamashiro T."/>
            <person name="Shiraishi A."/>
            <person name="Satake H."/>
            <person name="Nakayama K."/>
        </authorList>
    </citation>
    <scope>NUCLEOTIDE SEQUENCE</scope>
</reference>
<feature type="domain" description="Reverse transcriptase Ty1/copia-type" evidence="3">
    <location>
        <begin position="843"/>
        <end position="895"/>
    </location>
</feature>
<dbReference type="AlphaFoldDB" id="A0A6L2M9C8"/>
<name>A0A6L2M9C8_TANCI</name>
<proteinExistence type="predicted"/>
<feature type="region of interest" description="Disordered" evidence="2">
    <location>
        <begin position="433"/>
        <end position="456"/>
    </location>
</feature>
<dbReference type="Pfam" id="PF07727">
    <property type="entry name" value="RVT_2"/>
    <property type="match status" value="1"/>
</dbReference>
<feature type="coiled-coil region" evidence="1">
    <location>
        <begin position="186"/>
        <end position="213"/>
    </location>
</feature>
<evidence type="ECO:0000256" key="2">
    <source>
        <dbReference type="SAM" id="MobiDB-lite"/>
    </source>
</evidence>
<dbReference type="PANTHER" id="PTHR11439:SF509">
    <property type="entry name" value="RNA-DIRECTED DNA POLYMERASE"/>
    <property type="match status" value="1"/>
</dbReference>
<comment type="caution">
    <text evidence="5">The sequence shown here is derived from an EMBL/GenBank/DDBJ whole genome shotgun (WGS) entry which is preliminary data.</text>
</comment>
<evidence type="ECO:0000313" key="5">
    <source>
        <dbReference type="EMBL" id="GEU69837.1"/>
    </source>
</evidence>
<dbReference type="InterPro" id="IPR013103">
    <property type="entry name" value="RVT_2"/>
</dbReference>